<comment type="caution">
    <text evidence="2">The sequence shown here is derived from an EMBL/GenBank/DDBJ whole genome shotgun (WGS) entry which is preliminary data.</text>
</comment>
<reference evidence="2" key="1">
    <citation type="submission" date="2021-03" db="EMBL/GenBank/DDBJ databases">
        <authorList>
            <person name="Tagirdzhanova G."/>
        </authorList>
    </citation>
    <scope>NUCLEOTIDE SEQUENCE</scope>
</reference>
<evidence type="ECO:0000256" key="1">
    <source>
        <dbReference type="SAM" id="SignalP"/>
    </source>
</evidence>
<proteinExistence type="predicted"/>
<keyword evidence="3" id="KW-1185">Reference proteome</keyword>
<feature type="signal peptide" evidence="1">
    <location>
        <begin position="1"/>
        <end position="23"/>
    </location>
</feature>
<dbReference type="Proteomes" id="UP000664521">
    <property type="component" value="Unassembled WGS sequence"/>
</dbReference>
<keyword evidence="1" id="KW-0732">Signal</keyword>
<dbReference type="OrthoDB" id="5415764at2759"/>
<name>A0A8H3HX89_9LECA</name>
<gene>
    <name evidence="2" type="ORF">HETSPECPRED_006104</name>
</gene>
<accession>A0A8H3HX89</accession>
<organism evidence="2 3">
    <name type="scientific">Heterodermia speciosa</name>
    <dbReference type="NCBI Taxonomy" id="116794"/>
    <lineage>
        <taxon>Eukaryota</taxon>
        <taxon>Fungi</taxon>
        <taxon>Dikarya</taxon>
        <taxon>Ascomycota</taxon>
        <taxon>Pezizomycotina</taxon>
        <taxon>Lecanoromycetes</taxon>
        <taxon>OSLEUM clade</taxon>
        <taxon>Lecanoromycetidae</taxon>
        <taxon>Caliciales</taxon>
        <taxon>Physciaceae</taxon>
        <taxon>Heterodermia</taxon>
    </lineage>
</organism>
<dbReference type="EMBL" id="CAJPDS010000004">
    <property type="protein sequence ID" value="CAF9906202.1"/>
    <property type="molecule type" value="Genomic_DNA"/>
</dbReference>
<feature type="chain" id="PRO_5034888940" evidence="1">
    <location>
        <begin position="24"/>
        <end position="214"/>
    </location>
</feature>
<evidence type="ECO:0000313" key="2">
    <source>
        <dbReference type="EMBL" id="CAF9906202.1"/>
    </source>
</evidence>
<sequence length="214" mass="22978">MRSSFVVIVLTASIPTLLPFTAALPSFRTLLPRKKTAEVDVTSDWSDPARPGWLHCFTSGSWLPTQLITYPVAQVCAASQSVEGISTVNSAANTGSINSIQKSSSSFSFTSLNDGSDGTAPHQYISVIVACPPQGLGDGGCAGSIAQMYPKFDTVLQSPKHATTEDCTYSMDKVLNGCPKGDYNDTRGGWWEFADDRTTFGMDVQRTDDYIEGP</sequence>
<evidence type="ECO:0000313" key="3">
    <source>
        <dbReference type="Proteomes" id="UP000664521"/>
    </source>
</evidence>
<dbReference type="AlphaFoldDB" id="A0A8H3HX89"/>
<protein>
    <submittedName>
        <fullName evidence="2">Uncharacterized protein</fullName>
    </submittedName>
</protein>